<dbReference type="SUPFAM" id="SSF158235">
    <property type="entry name" value="SOCS box-like"/>
    <property type="match status" value="1"/>
</dbReference>
<comment type="similarity">
    <text evidence="2">Belongs to the ankyrin SOCS box (ASB) family.</text>
</comment>
<dbReference type="STRING" id="7998.ENSIPUP00000018670"/>
<feature type="domain" description="SOCS box" evidence="5">
    <location>
        <begin position="236"/>
        <end position="287"/>
    </location>
</feature>
<dbReference type="UniPathway" id="UPA00143"/>
<comment type="pathway">
    <text evidence="1">Protein modification; protein ubiquitination.</text>
</comment>
<dbReference type="Pfam" id="PF07525">
    <property type="entry name" value="SOCS_box"/>
    <property type="match status" value="1"/>
</dbReference>
<sequence>MGHFMSLAFFQAADLCPLLYAAGAAAIATGVFYYYIRNHGSDPVDPAFYPLIHDVVPNATPEQFNSFINAVPSYPGSYFYGMDFTRVSREQYAVMITQYVLQHRRTDLIRVLLQITMECESQSYRQHRLWLPRHIHKSDFPKSIACVLPVVRSRQCEILKVFLQYGMLEHFPNPASIITWILFTPIPNDTPLDAIIICAQECMVLCLRVITYINITHIQRFIRRNHTPLLVDWRSRIPACRYHEPCELVHLCRVALRRRLLITGGLPDAIRDLPLERRLQDYLNLEY</sequence>
<evidence type="ECO:0000313" key="7">
    <source>
        <dbReference type="RefSeq" id="XP_017352163.1"/>
    </source>
</evidence>
<dbReference type="KEGG" id="ipu:108281103"/>
<dbReference type="InterPro" id="IPR036036">
    <property type="entry name" value="SOCS_box-like_dom_sf"/>
</dbReference>
<evidence type="ECO:0000256" key="2">
    <source>
        <dbReference type="ARBA" id="ARBA00005949"/>
    </source>
</evidence>
<keyword evidence="3" id="KW-0833">Ubl conjugation pathway</keyword>
<dbReference type="Proteomes" id="UP000221080">
    <property type="component" value="Chromosome 21"/>
</dbReference>
<protein>
    <submittedName>
        <fullName evidence="7">Ankyrin repeat and SOCS box protein 17</fullName>
    </submittedName>
</protein>
<accession>A0A2D0TBC3</accession>
<evidence type="ECO:0000256" key="1">
    <source>
        <dbReference type="ARBA" id="ARBA00004906"/>
    </source>
</evidence>
<dbReference type="SMART" id="SM00969">
    <property type="entry name" value="SOCS_box"/>
    <property type="match status" value="1"/>
</dbReference>
<evidence type="ECO:0000313" key="6">
    <source>
        <dbReference type="Proteomes" id="UP000221080"/>
    </source>
</evidence>
<dbReference type="InterPro" id="IPR001496">
    <property type="entry name" value="SOCS_box"/>
</dbReference>
<dbReference type="PROSITE" id="PS50225">
    <property type="entry name" value="SOCS"/>
    <property type="match status" value="1"/>
</dbReference>
<keyword evidence="4" id="KW-0040">ANK repeat</keyword>
<dbReference type="OrthoDB" id="6419934at2759"/>
<dbReference type="PANTHER" id="PTHR20966:SF2">
    <property type="entry name" value="ANKYRIN REPEAT AND SOCS BOX PROTEIN 17"/>
    <property type="match status" value="1"/>
</dbReference>
<reference evidence="7" key="2">
    <citation type="submission" date="2025-08" db="UniProtKB">
        <authorList>
            <consortium name="RefSeq"/>
        </authorList>
    </citation>
    <scope>IDENTIFICATION</scope>
    <source>
        <tissue evidence="7">Blood</tissue>
    </source>
</reference>
<dbReference type="GO" id="GO:0016567">
    <property type="term" value="P:protein ubiquitination"/>
    <property type="evidence" value="ECO:0007669"/>
    <property type="project" value="UniProtKB-UniPathway"/>
</dbReference>
<evidence type="ECO:0000256" key="4">
    <source>
        <dbReference type="ARBA" id="ARBA00023043"/>
    </source>
</evidence>
<keyword evidence="6" id="KW-1185">Reference proteome</keyword>
<proteinExistence type="inferred from homology"/>
<evidence type="ECO:0000259" key="5">
    <source>
        <dbReference type="PROSITE" id="PS50225"/>
    </source>
</evidence>
<evidence type="ECO:0000256" key="3">
    <source>
        <dbReference type="ARBA" id="ARBA00022786"/>
    </source>
</evidence>
<dbReference type="InterPro" id="IPR039147">
    <property type="entry name" value="ASB17"/>
</dbReference>
<reference evidence="6" key="1">
    <citation type="journal article" date="2016" name="Nat. Commun.">
        <title>The channel catfish genome sequence provides insights into the evolution of scale formation in teleosts.</title>
        <authorList>
            <person name="Liu Z."/>
            <person name="Liu S."/>
            <person name="Yao J."/>
            <person name="Bao L."/>
            <person name="Zhang J."/>
            <person name="Li Y."/>
            <person name="Jiang C."/>
            <person name="Sun L."/>
            <person name="Wang R."/>
            <person name="Zhang Y."/>
            <person name="Zhou T."/>
            <person name="Zeng Q."/>
            <person name="Fu Q."/>
            <person name="Gao S."/>
            <person name="Li N."/>
            <person name="Koren S."/>
            <person name="Jiang Y."/>
            <person name="Zimin A."/>
            <person name="Xu P."/>
            <person name="Phillippy A.M."/>
            <person name="Geng X."/>
            <person name="Song L."/>
            <person name="Sun F."/>
            <person name="Li C."/>
            <person name="Wang X."/>
            <person name="Chen A."/>
            <person name="Jin Y."/>
            <person name="Yuan Z."/>
            <person name="Yang Y."/>
            <person name="Tan S."/>
            <person name="Peatman E."/>
            <person name="Lu J."/>
            <person name="Qin Z."/>
            <person name="Dunham R."/>
            <person name="Li Z."/>
            <person name="Sonstegard T."/>
            <person name="Feng J."/>
            <person name="Danzmann R.G."/>
            <person name="Schroeder S."/>
            <person name="Scheffler B."/>
            <person name="Duke M.V."/>
            <person name="Ballard L."/>
            <person name="Kucuktas H."/>
            <person name="Kaltenboeck L."/>
            <person name="Liu H."/>
            <person name="Armbruster J."/>
            <person name="Xie Y."/>
            <person name="Kirby M.L."/>
            <person name="Tian Y."/>
            <person name="Flanagan M.E."/>
            <person name="Mu W."/>
            <person name="Waldbieser G.C."/>
        </authorList>
    </citation>
    <scope>NUCLEOTIDE SEQUENCE [LARGE SCALE GENOMIC DNA]</scope>
    <source>
        <strain evidence="6">SDA103</strain>
    </source>
</reference>
<dbReference type="PANTHER" id="PTHR20966">
    <property type="entry name" value="ANKYRIN REPEAT AND SOCS BOX PROTEIN 17"/>
    <property type="match status" value="1"/>
</dbReference>
<dbReference type="AlphaFoldDB" id="A0A2D0TBC3"/>
<dbReference type="GeneID" id="108281103"/>
<gene>
    <name evidence="7" type="primary">LOC108281103</name>
</gene>
<organism evidence="6 7">
    <name type="scientific">Ictalurus punctatus</name>
    <name type="common">Channel catfish</name>
    <name type="synonym">Silurus punctatus</name>
    <dbReference type="NCBI Taxonomy" id="7998"/>
    <lineage>
        <taxon>Eukaryota</taxon>
        <taxon>Metazoa</taxon>
        <taxon>Chordata</taxon>
        <taxon>Craniata</taxon>
        <taxon>Vertebrata</taxon>
        <taxon>Euteleostomi</taxon>
        <taxon>Actinopterygii</taxon>
        <taxon>Neopterygii</taxon>
        <taxon>Teleostei</taxon>
        <taxon>Ostariophysi</taxon>
        <taxon>Siluriformes</taxon>
        <taxon>Ictaluridae</taxon>
        <taxon>Ictalurus</taxon>
    </lineage>
</organism>
<dbReference type="CDD" id="cd03587">
    <property type="entry name" value="SOCS"/>
    <property type="match status" value="1"/>
</dbReference>
<name>A0A2D0TBC3_ICTPU</name>
<dbReference type="GO" id="GO:0035556">
    <property type="term" value="P:intracellular signal transduction"/>
    <property type="evidence" value="ECO:0007669"/>
    <property type="project" value="InterPro"/>
</dbReference>
<dbReference type="RefSeq" id="XP_017352163.1">
    <property type="nucleotide sequence ID" value="XM_017496674.3"/>
</dbReference>